<keyword evidence="13" id="KW-1185">Reference proteome</keyword>
<dbReference type="GO" id="GO:0006508">
    <property type="term" value="P:proteolysis"/>
    <property type="evidence" value="ECO:0007669"/>
    <property type="project" value="UniProtKB-KW"/>
</dbReference>
<reference evidence="12" key="1">
    <citation type="submission" date="2023-07" db="EMBL/GenBank/DDBJ databases">
        <title>Chromosome-level Genome Assembly of Striped Snakehead (Channa striata).</title>
        <authorList>
            <person name="Liu H."/>
        </authorList>
    </citation>
    <scope>NUCLEOTIDE SEQUENCE</scope>
    <source>
        <strain evidence="12">Gz</strain>
        <tissue evidence="12">Muscle</tissue>
    </source>
</reference>
<keyword evidence="6" id="KW-1015">Disulfide bond</keyword>
<evidence type="ECO:0000256" key="2">
    <source>
        <dbReference type="ARBA" id="ARBA00022670"/>
    </source>
</evidence>
<feature type="transmembrane region" description="Helical" evidence="10">
    <location>
        <begin position="12"/>
        <end position="34"/>
    </location>
</feature>
<dbReference type="PROSITE" id="PS00134">
    <property type="entry name" value="TRYPSIN_HIS"/>
    <property type="match status" value="1"/>
</dbReference>
<evidence type="ECO:0000256" key="9">
    <source>
        <dbReference type="RuleBase" id="RU363034"/>
    </source>
</evidence>
<dbReference type="CDD" id="cd00190">
    <property type="entry name" value="Tryp_SPc"/>
    <property type="match status" value="1"/>
</dbReference>
<dbReference type="InterPro" id="IPR033116">
    <property type="entry name" value="TRYPSIN_SER"/>
</dbReference>
<evidence type="ECO:0000256" key="6">
    <source>
        <dbReference type="ARBA" id="ARBA00023157"/>
    </source>
</evidence>
<gene>
    <name evidence="12" type="ORF">Q5P01_013323</name>
</gene>
<dbReference type="InterPro" id="IPR043504">
    <property type="entry name" value="Peptidase_S1_PA_chymotrypsin"/>
</dbReference>
<dbReference type="PANTHER" id="PTHR24271">
    <property type="entry name" value="KALLIKREIN-RELATED"/>
    <property type="match status" value="1"/>
</dbReference>
<evidence type="ECO:0000256" key="8">
    <source>
        <dbReference type="ARBA" id="ARBA00038868"/>
    </source>
</evidence>
<keyword evidence="10" id="KW-1133">Transmembrane helix</keyword>
<dbReference type="FunFam" id="2.40.10.10:FF:000005">
    <property type="entry name" value="Serine protease 37"/>
    <property type="match status" value="1"/>
</dbReference>
<comment type="subcellular location">
    <subcellularLocation>
        <location evidence="1">Secreted</location>
        <location evidence="1">Extracellular space</location>
    </subcellularLocation>
</comment>
<feature type="domain" description="Peptidase S1" evidence="11">
    <location>
        <begin position="44"/>
        <end position="268"/>
    </location>
</feature>
<evidence type="ECO:0000259" key="11">
    <source>
        <dbReference type="PROSITE" id="PS50240"/>
    </source>
</evidence>
<dbReference type="AlphaFoldDB" id="A0AA88MJY6"/>
<dbReference type="Proteomes" id="UP001187415">
    <property type="component" value="Unassembled WGS sequence"/>
</dbReference>
<protein>
    <recommendedName>
        <fullName evidence="8">trypsin</fullName>
        <ecNumber evidence="8">3.4.21.4</ecNumber>
    </recommendedName>
</protein>
<sequence>MVVEGKHQVRLFSFIFCTMTMIHMFCLLFVLQLLPITGATESEIVGGKDSKPHSRRYMASLQIQGHHSCGGILIRKDFVLTAAHCPQHKNMIVVLGAHNIRKKEKSQQKIQVAKYYQHPEYSEFENDIMLIKLKTNATLNKYVAPIELPKQDGKTPANIKCVVAGWGKTGVNNPASDVLKETTEKIQFSFECKNIWAQYFNPKRMICTKFNKKTGGVCQGDSGGPLICNNKPQGITAFTLKTDCNDPKYPHIFTKIGFFIPWIKEIMQA</sequence>
<accession>A0AA88MJY6</accession>
<dbReference type="InterPro" id="IPR018114">
    <property type="entry name" value="TRYPSIN_HIS"/>
</dbReference>
<keyword evidence="10" id="KW-0472">Membrane</keyword>
<dbReference type="GO" id="GO:0005576">
    <property type="term" value="C:extracellular region"/>
    <property type="evidence" value="ECO:0007669"/>
    <property type="project" value="UniProtKB-SubCell"/>
</dbReference>
<name>A0AA88MJY6_CHASR</name>
<evidence type="ECO:0000256" key="10">
    <source>
        <dbReference type="SAM" id="Phobius"/>
    </source>
</evidence>
<keyword evidence="4 9" id="KW-0720">Serine protease</keyword>
<dbReference type="SUPFAM" id="SSF50494">
    <property type="entry name" value="Trypsin-like serine proteases"/>
    <property type="match status" value="1"/>
</dbReference>
<comment type="caution">
    <text evidence="12">The sequence shown here is derived from an EMBL/GenBank/DDBJ whole genome shotgun (WGS) entry which is preliminary data.</text>
</comment>
<organism evidence="12 13">
    <name type="scientific">Channa striata</name>
    <name type="common">Snakehead murrel</name>
    <name type="synonym">Ophicephalus striatus</name>
    <dbReference type="NCBI Taxonomy" id="64152"/>
    <lineage>
        <taxon>Eukaryota</taxon>
        <taxon>Metazoa</taxon>
        <taxon>Chordata</taxon>
        <taxon>Craniata</taxon>
        <taxon>Vertebrata</taxon>
        <taxon>Euteleostomi</taxon>
        <taxon>Actinopterygii</taxon>
        <taxon>Neopterygii</taxon>
        <taxon>Teleostei</taxon>
        <taxon>Neoteleostei</taxon>
        <taxon>Acanthomorphata</taxon>
        <taxon>Anabantaria</taxon>
        <taxon>Anabantiformes</taxon>
        <taxon>Channoidei</taxon>
        <taxon>Channidae</taxon>
        <taxon>Channa</taxon>
    </lineage>
</organism>
<evidence type="ECO:0000256" key="3">
    <source>
        <dbReference type="ARBA" id="ARBA00022801"/>
    </source>
</evidence>
<dbReference type="InterPro" id="IPR009003">
    <property type="entry name" value="Peptidase_S1_PA"/>
</dbReference>
<dbReference type="EC" id="3.4.21.4" evidence="8"/>
<evidence type="ECO:0000313" key="12">
    <source>
        <dbReference type="EMBL" id="KAK2839583.1"/>
    </source>
</evidence>
<dbReference type="EMBL" id="JAUPFM010000010">
    <property type="protein sequence ID" value="KAK2839583.1"/>
    <property type="molecule type" value="Genomic_DNA"/>
</dbReference>
<dbReference type="InterPro" id="IPR001314">
    <property type="entry name" value="Peptidase_S1A"/>
</dbReference>
<keyword evidence="3 9" id="KW-0378">Hydrolase</keyword>
<evidence type="ECO:0000313" key="13">
    <source>
        <dbReference type="Proteomes" id="UP001187415"/>
    </source>
</evidence>
<dbReference type="InterPro" id="IPR001254">
    <property type="entry name" value="Trypsin_dom"/>
</dbReference>
<keyword evidence="10" id="KW-0812">Transmembrane</keyword>
<comment type="catalytic activity">
    <reaction evidence="7">
        <text>Preferential cleavage: Arg-|-Xaa, Lys-|-Xaa.</text>
        <dbReference type="EC" id="3.4.21.4"/>
    </reaction>
</comment>
<evidence type="ECO:0000256" key="4">
    <source>
        <dbReference type="ARBA" id="ARBA00022825"/>
    </source>
</evidence>
<dbReference type="GO" id="GO:0004252">
    <property type="term" value="F:serine-type endopeptidase activity"/>
    <property type="evidence" value="ECO:0007669"/>
    <property type="project" value="UniProtKB-EC"/>
</dbReference>
<evidence type="ECO:0000256" key="5">
    <source>
        <dbReference type="ARBA" id="ARBA00023145"/>
    </source>
</evidence>
<evidence type="ECO:0000256" key="1">
    <source>
        <dbReference type="ARBA" id="ARBA00004239"/>
    </source>
</evidence>
<keyword evidence="5" id="KW-0865">Zymogen</keyword>
<dbReference type="PRINTS" id="PR00722">
    <property type="entry name" value="CHYMOTRYPSIN"/>
</dbReference>
<dbReference type="PROSITE" id="PS00135">
    <property type="entry name" value="TRYPSIN_SER"/>
    <property type="match status" value="1"/>
</dbReference>
<dbReference type="Gene3D" id="2.40.10.10">
    <property type="entry name" value="Trypsin-like serine proteases"/>
    <property type="match status" value="2"/>
</dbReference>
<evidence type="ECO:0000256" key="7">
    <source>
        <dbReference type="ARBA" id="ARBA00036320"/>
    </source>
</evidence>
<dbReference type="PROSITE" id="PS50240">
    <property type="entry name" value="TRYPSIN_DOM"/>
    <property type="match status" value="1"/>
</dbReference>
<dbReference type="PANTHER" id="PTHR24271:SF80">
    <property type="entry name" value="GRANZYME 3, TANDEM DUPLICATE 1-RELATED"/>
    <property type="match status" value="1"/>
</dbReference>
<proteinExistence type="predicted"/>
<dbReference type="Pfam" id="PF00089">
    <property type="entry name" value="Trypsin"/>
    <property type="match status" value="1"/>
</dbReference>
<dbReference type="SMART" id="SM00020">
    <property type="entry name" value="Tryp_SPc"/>
    <property type="match status" value="1"/>
</dbReference>
<keyword evidence="2 9" id="KW-0645">Protease</keyword>